<feature type="domain" description="HAMP" evidence="8">
    <location>
        <begin position="155"/>
        <end position="201"/>
    </location>
</feature>
<dbReference type="SMART" id="SM00283">
    <property type="entry name" value="MA"/>
    <property type="match status" value="1"/>
</dbReference>
<dbReference type="Gene3D" id="1.10.287.950">
    <property type="entry name" value="Methyl-accepting chemotaxis protein"/>
    <property type="match status" value="1"/>
</dbReference>
<dbReference type="EMBL" id="JACHLJ010000001">
    <property type="protein sequence ID" value="MBB5771476.1"/>
    <property type="molecule type" value="Genomic_DNA"/>
</dbReference>
<dbReference type="PANTHER" id="PTHR43531:SF11">
    <property type="entry name" value="METHYL-ACCEPTING CHEMOTAXIS PROTEIN 3"/>
    <property type="match status" value="1"/>
</dbReference>
<feature type="coiled-coil region" evidence="5">
    <location>
        <begin position="128"/>
        <end position="155"/>
    </location>
</feature>
<dbReference type="GO" id="GO:0007165">
    <property type="term" value="P:signal transduction"/>
    <property type="evidence" value="ECO:0007669"/>
    <property type="project" value="UniProtKB-KW"/>
</dbReference>
<protein>
    <submittedName>
        <fullName evidence="9">Methyl-accepting chemotaxis protein</fullName>
    </submittedName>
</protein>
<dbReference type="Proteomes" id="UP000556201">
    <property type="component" value="Unassembled WGS sequence"/>
</dbReference>
<dbReference type="PROSITE" id="PS50885">
    <property type="entry name" value="HAMP"/>
    <property type="match status" value="1"/>
</dbReference>
<dbReference type="RefSeq" id="WP_260394643.1">
    <property type="nucleotide sequence ID" value="NZ_JACHLJ010000001.1"/>
</dbReference>
<dbReference type="SUPFAM" id="SSF55785">
    <property type="entry name" value="PYP-like sensor domain (PAS domain)"/>
    <property type="match status" value="1"/>
</dbReference>
<evidence type="ECO:0000259" key="6">
    <source>
        <dbReference type="PROSITE" id="PS50111"/>
    </source>
</evidence>
<dbReference type="InterPro" id="IPR051310">
    <property type="entry name" value="MCP_chemotaxis"/>
</dbReference>
<dbReference type="GO" id="GO:0006935">
    <property type="term" value="P:chemotaxis"/>
    <property type="evidence" value="ECO:0007669"/>
    <property type="project" value="UniProtKB-KW"/>
</dbReference>
<sequence length="498" mass="52450">MFARKPKSSGMQDRLIDLDGKMAAIGRSQAVIEFNLDGTIIDANQNLLTTMGYSLDEIRGAHHRTFMDPAEAASPDYAAFWRELNAGQFLARKFRRLAKGGREVWLQASYNPVFGPDGRPVKVIKLAIDITADEREAARREAERVEAESAQALLVDALAGVLNRLSAGDLTARIDAPVKGDHVRVRDDYNAAVESLRQTMGQALRAVSGLRGGVGEISSASDDLSRRTEQQAASLEETAAALDQITATVKRSADGAKQASAAALGARGEADRSGEVVRQAIAAMDGIKRSSTQISDIIGVIDEIAFQTNLLALNAGVEAARAGEAGRGFAVVASEVRALAQRSAEAAKEIKTLITTSGQEVAQGVKLVDETGAALSAIAVKVAEMDALVSEIAASAQEQATGLSQVNTAVNQMDQVTQQNAAMVEQTTAAAMSLKSETEQLALLVERFETGEAPAQARVHDVSQAAAPVPLARERARIQAFASGGAAAAASSAGWEEF</sequence>
<evidence type="ECO:0000313" key="9">
    <source>
        <dbReference type="EMBL" id="MBB5771476.1"/>
    </source>
</evidence>
<dbReference type="Pfam" id="PF00015">
    <property type="entry name" value="MCPsignal"/>
    <property type="match status" value="1"/>
</dbReference>
<dbReference type="GO" id="GO:0004888">
    <property type="term" value="F:transmembrane signaling receptor activity"/>
    <property type="evidence" value="ECO:0007669"/>
    <property type="project" value="InterPro"/>
</dbReference>
<dbReference type="Gene3D" id="3.30.450.20">
    <property type="entry name" value="PAS domain"/>
    <property type="match status" value="1"/>
</dbReference>
<proteinExistence type="inferred from homology"/>
<accession>A0A7W9L5L3</accession>
<evidence type="ECO:0000256" key="2">
    <source>
        <dbReference type="ARBA" id="ARBA00022500"/>
    </source>
</evidence>
<dbReference type="PROSITE" id="PS50113">
    <property type="entry name" value="PAC"/>
    <property type="match status" value="1"/>
</dbReference>
<gene>
    <name evidence="9" type="ORF">HNP47_001445</name>
</gene>
<dbReference type="PANTHER" id="PTHR43531">
    <property type="entry name" value="PROTEIN ICFG"/>
    <property type="match status" value="1"/>
</dbReference>
<feature type="domain" description="PAC" evidence="7">
    <location>
        <begin position="90"/>
        <end position="142"/>
    </location>
</feature>
<dbReference type="InterPro" id="IPR035965">
    <property type="entry name" value="PAS-like_dom_sf"/>
</dbReference>
<name>A0A7W9L5L3_BREVE</name>
<dbReference type="InterPro" id="IPR003660">
    <property type="entry name" value="HAMP_dom"/>
</dbReference>
<comment type="similarity">
    <text evidence="3">Belongs to the methyl-accepting chemotaxis (MCP) protein family.</text>
</comment>
<comment type="subcellular location">
    <subcellularLocation>
        <location evidence="1">Membrane</location>
    </subcellularLocation>
</comment>
<dbReference type="InterPro" id="IPR004089">
    <property type="entry name" value="MCPsignal_dom"/>
</dbReference>
<evidence type="ECO:0000256" key="3">
    <source>
        <dbReference type="ARBA" id="ARBA00029447"/>
    </source>
</evidence>
<dbReference type="InterPro" id="IPR000700">
    <property type="entry name" value="PAS-assoc_C"/>
</dbReference>
<evidence type="ECO:0000259" key="7">
    <source>
        <dbReference type="PROSITE" id="PS50113"/>
    </source>
</evidence>
<dbReference type="SUPFAM" id="SSF58104">
    <property type="entry name" value="Methyl-accepting chemotaxis protein (MCP) signaling domain"/>
    <property type="match status" value="1"/>
</dbReference>
<dbReference type="Pfam" id="PF08447">
    <property type="entry name" value="PAS_3"/>
    <property type="match status" value="1"/>
</dbReference>
<organism evidence="9 10">
    <name type="scientific">Brevundimonas vesicularis</name>
    <name type="common">Pseudomonas vesicularis</name>
    <dbReference type="NCBI Taxonomy" id="41276"/>
    <lineage>
        <taxon>Bacteria</taxon>
        <taxon>Pseudomonadati</taxon>
        <taxon>Pseudomonadota</taxon>
        <taxon>Alphaproteobacteria</taxon>
        <taxon>Caulobacterales</taxon>
        <taxon>Caulobacteraceae</taxon>
        <taxon>Brevundimonas</taxon>
    </lineage>
</organism>
<dbReference type="PRINTS" id="PR00260">
    <property type="entry name" value="CHEMTRNSDUCR"/>
</dbReference>
<keyword evidence="2" id="KW-0145">Chemotaxis</keyword>
<dbReference type="AlphaFoldDB" id="A0A7W9L5L3"/>
<evidence type="ECO:0000313" key="10">
    <source>
        <dbReference type="Proteomes" id="UP000556201"/>
    </source>
</evidence>
<evidence type="ECO:0000256" key="4">
    <source>
        <dbReference type="PROSITE-ProRule" id="PRU00284"/>
    </source>
</evidence>
<dbReference type="FunFam" id="1.10.287.950:FF:000001">
    <property type="entry name" value="Methyl-accepting chemotaxis sensory transducer"/>
    <property type="match status" value="1"/>
</dbReference>
<evidence type="ECO:0000259" key="8">
    <source>
        <dbReference type="PROSITE" id="PS50885"/>
    </source>
</evidence>
<dbReference type="PROSITE" id="PS50111">
    <property type="entry name" value="CHEMOTAXIS_TRANSDUC_2"/>
    <property type="match status" value="1"/>
</dbReference>
<dbReference type="CDD" id="cd00130">
    <property type="entry name" value="PAS"/>
    <property type="match status" value="1"/>
</dbReference>
<keyword evidence="5" id="KW-0175">Coiled coil</keyword>
<dbReference type="InterPro" id="IPR004090">
    <property type="entry name" value="Chemotax_Me-accpt_rcpt"/>
</dbReference>
<dbReference type="NCBIfam" id="TIGR00229">
    <property type="entry name" value="sensory_box"/>
    <property type="match status" value="1"/>
</dbReference>
<dbReference type="CDD" id="cd11386">
    <property type="entry name" value="MCP_signal"/>
    <property type="match status" value="1"/>
</dbReference>
<dbReference type="InterPro" id="IPR013655">
    <property type="entry name" value="PAS_fold_3"/>
</dbReference>
<dbReference type="GO" id="GO:0016020">
    <property type="term" value="C:membrane"/>
    <property type="evidence" value="ECO:0007669"/>
    <property type="project" value="UniProtKB-SubCell"/>
</dbReference>
<evidence type="ECO:0000256" key="1">
    <source>
        <dbReference type="ARBA" id="ARBA00004370"/>
    </source>
</evidence>
<feature type="domain" description="Methyl-accepting transducer" evidence="6">
    <location>
        <begin position="206"/>
        <end position="435"/>
    </location>
</feature>
<comment type="caution">
    <text evidence="9">The sequence shown here is derived from an EMBL/GenBank/DDBJ whole genome shotgun (WGS) entry which is preliminary data.</text>
</comment>
<reference evidence="9 10" key="1">
    <citation type="submission" date="2020-08" db="EMBL/GenBank/DDBJ databases">
        <title>Functional genomics of gut bacteria from endangered species of beetles.</title>
        <authorList>
            <person name="Carlos-Shanley C."/>
        </authorList>
    </citation>
    <scope>NUCLEOTIDE SEQUENCE [LARGE SCALE GENOMIC DNA]</scope>
    <source>
        <strain evidence="9 10">S00192</strain>
    </source>
</reference>
<keyword evidence="4" id="KW-0807">Transducer</keyword>
<evidence type="ECO:0000256" key="5">
    <source>
        <dbReference type="SAM" id="Coils"/>
    </source>
</evidence>
<dbReference type="InterPro" id="IPR000014">
    <property type="entry name" value="PAS"/>
</dbReference>